<accession>A0A2U2N124</accession>
<reference evidence="1 2" key="1">
    <citation type="submission" date="2018-05" db="EMBL/GenBank/DDBJ databases">
        <title>Spiribacter halobius sp. nov., a moderately halophilic bacterium isolated from marine solar saltern.</title>
        <authorList>
            <person name="Zheng W.-S."/>
            <person name="Lu D.-C."/>
            <person name="Du Z.-J."/>
        </authorList>
    </citation>
    <scope>NUCLEOTIDE SEQUENCE [LARGE SCALE GENOMIC DNA]</scope>
    <source>
        <strain evidence="1 2">E85</strain>
    </source>
</reference>
<dbReference type="OrthoDB" id="5297568at2"/>
<dbReference type="GO" id="GO:0003887">
    <property type="term" value="F:DNA-directed DNA polymerase activity"/>
    <property type="evidence" value="ECO:0007669"/>
    <property type="project" value="InterPro"/>
</dbReference>
<comment type="caution">
    <text evidence="1">The sequence shown here is derived from an EMBL/GenBank/DDBJ whole genome shotgun (WGS) entry which is preliminary data.</text>
</comment>
<gene>
    <name evidence="1" type="ORF">DEM34_10595</name>
</gene>
<dbReference type="Pfam" id="PF04364">
    <property type="entry name" value="DNA_pol3_chi"/>
    <property type="match status" value="1"/>
</dbReference>
<evidence type="ECO:0000313" key="2">
    <source>
        <dbReference type="Proteomes" id="UP000245474"/>
    </source>
</evidence>
<dbReference type="SUPFAM" id="SSF102400">
    <property type="entry name" value="DNA polymerase III chi subunit"/>
    <property type="match status" value="1"/>
</dbReference>
<keyword evidence="2" id="KW-1185">Reference proteome</keyword>
<dbReference type="RefSeq" id="WP_109678789.1">
    <property type="nucleotide sequence ID" value="NZ_CP086615.1"/>
</dbReference>
<dbReference type="InterPro" id="IPR036768">
    <property type="entry name" value="PolIII_chi_sf"/>
</dbReference>
<dbReference type="GO" id="GO:0003677">
    <property type="term" value="F:DNA binding"/>
    <property type="evidence" value="ECO:0007669"/>
    <property type="project" value="InterPro"/>
</dbReference>
<protein>
    <submittedName>
        <fullName evidence="1">DNA polymerase III subunit chi</fullName>
    </submittedName>
</protein>
<dbReference type="AlphaFoldDB" id="A0A2U2N124"/>
<organism evidence="1 2">
    <name type="scientific">Sediminicurvatus halobius</name>
    <dbReference type="NCBI Taxonomy" id="2182432"/>
    <lineage>
        <taxon>Bacteria</taxon>
        <taxon>Pseudomonadati</taxon>
        <taxon>Pseudomonadota</taxon>
        <taxon>Gammaproteobacteria</taxon>
        <taxon>Chromatiales</taxon>
        <taxon>Ectothiorhodospiraceae</taxon>
        <taxon>Sediminicurvatus</taxon>
    </lineage>
</organism>
<proteinExistence type="predicted"/>
<sequence length="136" mass="15126">MQVDFYVLPEAGDAARELFCCRLAEKAWRRGVSVFVRTADEAGAERLDQRLWTFRPGSFVPHARAAEADGEPVLIGAEPPGSGELLINLGTDVPGGWQRWSRVAEVLSSDADTRRRGRERFRTYRDAGTAPNTHNL</sequence>
<dbReference type="Gene3D" id="3.40.50.10110">
    <property type="entry name" value="DNA polymerase III subunit chi"/>
    <property type="match status" value="1"/>
</dbReference>
<dbReference type="InterPro" id="IPR007459">
    <property type="entry name" value="DNA_pol3_chi"/>
</dbReference>
<dbReference type="GO" id="GO:0006260">
    <property type="term" value="P:DNA replication"/>
    <property type="evidence" value="ECO:0007669"/>
    <property type="project" value="InterPro"/>
</dbReference>
<dbReference type="GO" id="GO:0032298">
    <property type="term" value="P:positive regulation of DNA-templated DNA replication initiation"/>
    <property type="evidence" value="ECO:0007669"/>
    <property type="project" value="TreeGrafter"/>
</dbReference>
<dbReference type="EMBL" id="QFFI01000015">
    <property type="protein sequence ID" value="PWG62810.1"/>
    <property type="molecule type" value="Genomic_DNA"/>
</dbReference>
<name>A0A2U2N124_9GAMM</name>
<dbReference type="PANTHER" id="PTHR38767:SF1">
    <property type="entry name" value="DNA POLYMERASE III SUBUNIT CHI"/>
    <property type="match status" value="1"/>
</dbReference>
<dbReference type="PANTHER" id="PTHR38767">
    <property type="entry name" value="DNA POLYMERASE III SUBUNIT CHI"/>
    <property type="match status" value="1"/>
</dbReference>
<dbReference type="Proteomes" id="UP000245474">
    <property type="component" value="Unassembled WGS sequence"/>
</dbReference>
<evidence type="ECO:0000313" key="1">
    <source>
        <dbReference type="EMBL" id="PWG62810.1"/>
    </source>
</evidence>